<feature type="region of interest" description="Disordered" evidence="1">
    <location>
        <begin position="72"/>
        <end position="98"/>
    </location>
</feature>
<dbReference type="AlphaFoldDB" id="A0A066XBB4"/>
<dbReference type="EMBL" id="JMSE01001083">
    <property type="protein sequence ID" value="KDN64949.1"/>
    <property type="molecule type" value="Genomic_DNA"/>
</dbReference>
<sequence length="98" mass="10428">MTTLIDILGPGDVENDKMHGKLKDVLVDIVADDVPFITTAGNYGEDIQEAGRFPAAAGSKFPITVVGSVETSRMEATESQKDSTESQRGRMVTTHACG</sequence>
<dbReference type="HOGENOM" id="CLU_2333539_0_0_1"/>
<feature type="compositionally biased region" description="Basic and acidic residues" evidence="1">
    <location>
        <begin position="72"/>
        <end position="88"/>
    </location>
</feature>
<keyword evidence="3" id="KW-1185">Reference proteome</keyword>
<proteinExistence type="predicted"/>
<dbReference type="Proteomes" id="UP000027238">
    <property type="component" value="Unassembled WGS sequence"/>
</dbReference>
<evidence type="ECO:0000313" key="3">
    <source>
        <dbReference type="Proteomes" id="UP000027238"/>
    </source>
</evidence>
<evidence type="ECO:0000256" key="1">
    <source>
        <dbReference type="SAM" id="MobiDB-lite"/>
    </source>
</evidence>
<accession>A0A066XBB4</accession>
<comment type="caution">
    <text evidence="2">The sequence shown here is derived from an EMBL/GenBank/DDBJ whole genome shotgun (WGS) entry which is preliminary data.</text>
</comment>
<name>A0A066XBB4_COLSU</name>
<reference evidence="3" key="1">
    <citation type="journal article" date="2014" name="Genome Announc.">
        <title>Draft genome sequence of Colletotrichum sublineola, a destructive pathogen of cultivated sorghum.</title>
        <authorList>
            <person name="Baroncelli R."/>
            <person name="Sanz-Martin J.M."/>
            <person name="Rech G.E."/>
            <person name="Sukno S.A."/>
            <person name="Thon M.R."/>
        </authorList>
    </citation>
    <scope>NUCLEOTIDE SEQUENCE [LARGE SCALE GENOMIC DNA]</scope>
    <source>
        <strain evidence="3">TX430BB</strain>
    </source>
</reference>
<protein>
    <submittedName>
        <fullName evidence="2">Putative allergen Pen n 13</fullName>
    </submittedName>
</protein>
<evidence type="ECO:0000313" key="2">
    <source>
        <dbReference type="EMBL" id="KDN64949.1"/>
    </source>
</evidence>
<gene>
    <name evidence="2" type="ORF">CSUB01_12269</name>
</gene>
<organism evidence="2 3">
    <name type="scientific">Colletotrichum sublineola</name>
    <name type="common">Sorghum anthracnose fungus</name>
    <dbReference type="NCBI Taxonomy" id="1173701"/>
    <lineage>
        <taxon>Eukaryota</taxon>
        <taxon>Fungi</taxon>
        <taxon>Dikarya</taxon>
        <taxon>Ascomycota</taxon>
        <taxon>Pezizomycotina</taxon>
        <taxon>Sordariomycetes</taxon>
        <taxon>Hypocreomycetidae</taxon>
        <taxon>Glomerellales</taxon>
        <taxon>Glomerellaceae</taxon>
        <taxon>Colletotrichum</taxon>
        <taxon>Colletotrichum graminicola species complex</taxon>
    </lineage>
</organism>